<accession>A0A844I6W8</accession>
<reference evidence="1 2" key="1">
    <citation type="submission" date="2019-06" db="EMBL/GenBank/DDBJ databases">
        <title>Enrichment of Autotrophic Halophilic Microorganisms from Red Sea Brine Pool Using Microbial Electrosynthesis System.</title>
        <authorList>
            <person name="Alqahtani M.F."/>
            <person name="Bajracharya S."/>
            <person name="Katuri K.P."/>
            <person name="Ali M."/>
            <person name="Saikaly P.E."/>
        </authorList>
    </citation>
    <scope>NUCLEOTIDE SEQUENCE [LARGE SCALE GENOMIC DNA]</scope>
    <source>
        <strain evidence="1">MES15</strain>
    </source>
</reference>
<dbReference type="SUPFAM" id="SSF53756">
    <property type="entry name" value="UDP-Glycosyltransferase/glycogen phosphorylase"/>
    <property type="match status" value="1"/>
</dbReference>
<organism evidence="1 2">
    <name type="scientific">Marinobacter adhaerens</name>
    <dbReference type="NCBI Taxonomy" id="1033846"/>
    <lineage>
        <taxon>Bacteria</taxon>
        <taxon>Pseudomonadati</taxon>
        <taxon>Pseudomonadota</taxon>
        <taxon>Gammaproteobacteria</taxon>
        <taxon>Pseudomonadales</taxon>
        <taxon>Marinobacteraceae</taxon>
        <taxon>Marinobacter</taxon>
    </lineage>
</organism>
<comment type="caution">
    <text evidence="1">The sequence shown here is derived from an EMBL/GenBank/DDBJ whole genome shotgun (WGS) entry which is preliminary data.</text>
</comment>
<evidence type="ECO:0000313" key="1">
    <source>
        <dbReference type="EMBL" id="MTJ00714.1"/>
    </source>
</evidence>
<gene>
    <name evidence="1" type="ORF">FH752_19090</name>
</gene>
<evidence type="ECO:0000313" key="2">
    <source>
        <dbReference type="Proteomes" id="UP000431462"/>
    </source>
</evidence>
<dbReference type="EMBL" id="VENC01000029">
    <property type="protein sequence ID" value="MTJ00714.1"/>
    <property type="molecule type" value="Genomic_DNA"/>
</dbReference>
<keyword evidence="1" id="KW-0808">Transferase</keyword>
<dbReference type="GO" id="GO:0016740">
    <property type="term" value="F:transferase activity"/>
    <property type="evidence" value="ECO:0007669"/>
    <property type="project" value="UniProtKB-KW"/>
</dbReference>
<dbReference type="AlphaFoldDB" id="A0A844I6W8"/>
<name>A0A844I6W8_9GAMM</name>
<dbReference type="PANTHER" id="PTHR12526">
    <property type="entry name" value="GLYCOSYLTRANSFERASE"/>
    <property type="match status" value="1"/>
</dbReference>
<dbReference type="Proteomes" id="UP000431462">
    <property type="component" value="Unassembled WGS sequence"/>
</dbReference>
<dbReference type="Gene3D" id="3.40.50.2000">
    <property type="entry name" value="Glycogen Phosphorylase B"/>
    <property type="match status" value="2"/>
</dbReference>
<sequence length="376" mass="41956">MRVIHVFGALFQGGAESQLERIIDSSDDSIEHVVVSLKSAETPLAKRLRLKGVRVVMCDIQGAFGFWGILRLRRTIKELCGPSTVMQCWMYHANLLGWFAAAGLSCPVFWNIRRSLPPAGFTGLISKLCAFISRFSKVRIFCNSFSGIETHKEQGYREDSLIYLPNGFDGNGFVGDPAKCNDTGISKNDINLVCVGRYDPIKGHRILIEAFSLQENFLPKGTWDRLKLYFIGREVEYAKDIQRALKEFSLGGKVRFLGEREDVEEILPCFDMFCLPSISEGFPNVLVEAMLSGLPCVATDAGDSALILGSEEFVSVPGNPSTMAEKIHKLLMLDEFARSSLGKGNRRLVLDRYSIKKTVAQYLSFYQAAIFEMSAK</sequence>
<proteinExistence type="predicted"/>
<dbReference type="Pfam" id="PF13692">
    <property type="entry name" value="Glyco_trans_1_4"/>
    <property type="match status" value="1"/>
</dbReference>
<protein>
    <submittedName>
        <fullName evidence="1">Glycosyltransferase</fullName>
    </submittedName>
</protein>